<evidence type="ECO:0000313" key="2">
    <source>
        <dbReference type="Proteomes" id="UP000316905"/>
    </source>
</evidence>
<name>A0A562Q276_9PSED</name>
<evidence type="ECO:0000313" key="1">
    <source>
        <dbReference type="EMBL" id="TWI50436.1"/>
    </source>
</evidence>
<reference evidence="1 2" key="1">
    <citation type="journal article" date="2015" name="Stand. Genomic Sci.">
        <title>Genomic Encyclopedia of Bacterial and Archaeal Type Strains, Phase III: the genomes of soil and plant-associated and newly described type strains.</title>
        <authorList>
            <person name="Whitman W.B."/>
            <person name="Woyke T."/>
            <person name="Klenk H.P."/>
            <person name="Zhou Y."/>
            <person name="Lilburn T.G."/>
            <person name="Beck B.J."/>
            <person name="De Vos P."/>
            <person name="Vandamme P."/>
            <person name="Eisen J.A."/>
            <person name="Garrity G."/>
            <person name="Hugenholtz P."/>
            <person name="Kyrpides N.C."/>
        </authorList>
    </citation>
    <scope>NUCLEOTIDE SEQUENCE [LARGE SCALE GENOMIC DNA]</scope>
    <source>
        <strain evidence="1 2">CGMCC 1.6858</strain>
    </source>
</reference>
<gene>
    <name evidence="1" type="ORF">IQ22_03826</name>
</gene>
<dbReference type="EMBL" id="VLKY01000015">
    <property type="protein sequence ID" value="TWI50436.1"/>
    <property type="molecule type" value="Genomic_DNA"/>
</dbReference>
<dbReference type="AlphaFoldDB" id="A0A562Q276"/>
<protein>
    <submittedName>
        <fullName evidence="1">Uncharacterized protein</fullName>
    </submittedName>
</protein>
<keyword evidence="2" id="KW-1185">Reference proteome</keyword>
<accession>A0A562Q276</accession>
<dbReference type="Proteomes" id="UP000316905">
    <property type="component" value="Unassembled WGS sequence"/>
</dbReference>
<comment type="caution">
    <text evidence="1">The sequence shown here is derived from an EMBL/GenBank/DDBJ whole genome shotgun (WGS) entry which is preliminary data.</text>
</comment>
<proteinExistence type="predicted"/>
<organism evidence="1 2">
    <name type="scientific">Pseudomonas duriflava</name>
    <dbReference type="NCBI Taxonomy" id="459528"/>
    <lineage>
        <taxon>Bacteria</taxon>
        <taxon>Pseudomonadati</taxon>
        <taxon>Pseudomonadota</taxon>
        <taxon>Gammaproteobacteria</taxon>
        <taxon>Pseudomonadales</taxon>
        <taxon>Pseudomonadaceae</taxon>
        <taxon>Pseudomonas</taxon>
    </lineage>
</organism>
<sequence length="101" mass="10894">MLQNAASGCEGMNLKSLGGNSVPVRFRLRAPTTMRVREFRALKNRSAKSEAGPQLSGRSDFLTLSLSDVGLGHDDRGVSQLVTVLKDITTQFSFVSTCFSA</sequence>